<keyword evidence="3" id="KW-0238">DNA-binding</keyword>
<reference evidence="7" key="2">
    <citation type="journal article" date="2019" name="MicrobiologyOpen">
        <title>High-quality draft genome sequence of Gaiella occulta isolated from a 150 meter deep mineral water borehole and comparison with the genome sequences of other deep-branching lineages of the phylum Actinobacteria.</title>
        <authorList>
            <person name="Severino R."/>
            <person name="Froufe H.J.C."/>
            <person name="Barroso C."/>
            <person name="Albuquerque L."/>
            <person name="Lobo-da-Cunha A."/>
            <person name="da Costa M.S."/>
            <person name="Egas C."/>
        </authorList>
    </citation>
    <scope>NUCLEOTIDE SEQUENCE [LARGE SCALE GENOMIC DNA]</scope>
    <source>
        <strain evidence="7">F2-233</strain>
    </source>
</reference>
<proteinExistence type="inferred from homology"/>
<keyword evidence="2" id="KW-0805">Transcription regulation</keyword>
<dbReference type="RefSeq" id="WP_181813666.1">
    <property type="nucleotide sequence ID" value="NZ_QQZY01000007.1"/>
</dbReference>
<dbReference type="InterPro" id="IPR036388">
    <property type="entry name" value="WH-like_DNA-bd_sf"/>
</dbReference>
<dbReference type="Gene3D" id="1.10.10.10">
    <property type="entry name" value="Winged helix-like DNA-binding domain superfamily/Winged helix DNA-binding domain"/>
    <property type="match status" value="1"/>
</dbReference>
<dbReference type="InterPro" id="IPR036390">
    <property type="entry name" value="WH_DNA-bd_sf"/>
</dbReference>
<evidence type="ECO:0000313" key="6">
    <source>
        <dbReference type="EMBL" id="RDI73670.1"/>
    </source>
</evidence>
<dbReference type="Pfam" id="PF03466">
    <property type="entry name" value="LysR_substrate"/>
    <property type="match status" value="1"/>
</dbReference>
<evidence type="ECO:0000256" key="1">
    <source>
        <dbReference type="ARBA" id="ARBA00009437"/>
    </source>
</evidence>
<dbReference type="SUPFAM" id="SSF53850">
    <property type="entry name" value="Periplasmic binding protein-like II"/>
    <property type="match status" value="1"/>
</dbReference>
<evidence type="ECO:0000259" key="5">
    <source>
        <dbReference type="PROSITE" id="PS50931"/>
    </source>
</evidence>
<protein>
    <submittedName>
        <fullName evidence="6">Transcriptional regulator</fullName>
    </submittedName>
</protein>
<keyword evidence="7" id="KW-1185">Reference proteome</keyword>
<keyword evidence="4" id="KW-0804">Transcription</keyword>
<dbReference type="PANTHER" id="PTHR30126">
    <property type="entry name" value="HTH-TYPE TRANSCRIPTIONAL REGULATOR"/>
    <property type="match status" value="1"/>
</dbReference>
<gene>
    <name evidence="6" type="ORF">Gocc_2583</name>
</gene>
<organism evidence="6 7">
    <name type="scientific">Gaiella occulta</name>
    <dbReference type="NCBI Taxonomy" id="1002870"/>
    <lineage>
        <taxon>Bacteria</taxon>
        <taxon>Bacillati</taxon>
        <taxon>Actinomycetota</taxon>
        <taxon>Thermoleophilia</taxon>
        <taxon>Gaiellales</taxon>
        <taxon>Gaiellaceae</taxon>
        <taxon>Gaiella</taxon>
    </lineage>
</organism>
<evidence type="ECO:0000256" key="4">
    <source>
        <dbReference type="ARBA" id="ARBA00023163"/>
    </source>
</evidence>
<name>A0A7M2YVC5_9ACTN</name>
<comment type="similarity">
    <text evidence="1">Belongs to the LysR transcriptional regulatory family.</text>
</comment>
<dbReference type="EMBL" id="QQZY01000007">
    <property type="protein sequence ID" value="RDI73670.1"/>
    <property type="molecule type" value="Genomic_DNA"/>
</dbReference>
<feature type="domain" description="HTH lysR-type" evidence="5">
    <location>
        <begin position="18"/>
        <end position="75"/>
    </location>
</feature>
<dbReference type="PROSITE" id="PS50931">
    <property type="entry name" value="HTH_LYSR"/>
    <property type="match status" value="1"/>
</dbReference>
<sequence>MTVIDANERTGTPLGALWDATRMRLLVELERQGSLSAAARAIGIGQSSVSEHLRLLELAAGQRLVERSGRGSRLTDAGRALASRAAQALAALDAGEEELAAMAGLQTGTIHLGASTVPGVYLLPDTLGCFRADYPNVRIHVEIAATGEIVERLLAGRVKLALVGGTGAGSRIELEPFAEDEIVGVASPGLLPVRRGAVAPEDLADVMLLAREAGSSTQSLADGELDAAGVDPAGVWEMGSSEAVKRAARAGLGFAFLSRYAVAEEVERGELERFRLAGRPPLRRRFSVAHLAGRPLSPGERAFIDTLTRCCAKSTAYASACLR</sequence>
<dbReference type="GO" id="GO:0003700">
    <property type="term" value="F:DNA-binding transcription factor activity"/>
    <property type="evidence" value="ECO:0007669"/>
    <property type="project" value="InterPro"/>
</dbReference>
<dbReference type="AlphaFoldDB" id="A0A7M2YVC5"/>
<dbReference type="InterPro" id="IPR000847">
    <property type="entry name" value="LysR_HTH_N"/>
</dbReference>
<evidence type="ECO:0000313" key="7">
    <source>
        <dbReference type="Proteomes" id="UP000254134"/>
    </source>
</evidence>
<dbReference type="Pfam" id="PF00126">
    <property type="entry name" value="HTH_1"/>
    <property type="match status" value="1"/>
</dbReference>
<dbReference type="PANTHER" id="PTHR30126:SF39">
    <property type="entry name" value="HTH-TYPE TRANSCRIPTIONAL REGULATOR CYSL"/>
    <property type="match status" value="1"/>
</dbReference>
<evidence type="ECO:0000256" key="2">
    <source>
        <dbReference type="ARBA" id="ARBA00023015"/>
    </source>
</evidence>
<dbReference type="Proteomes" id="UP000254134">
    <property type="component" value="Unassembled WGS sequence"/>
</dbReference>
<dbReference type="Gene3D" id="3.40.190.10">
    <property type="entry name" value="Periplasmic binding protein-like II"/>
    <property type="match status" value="2"/>
</dbReference>
<dbReference type="InterPro" id="IPR005119">
    <property type="entry name" value="LysR_subst-bd"/>
</dbReference>
<evidence type="ECO:0000256" key="3">
    <source>
        <dbReference type="ARBA" id="ARBA00023125"/>
    </source>
</evidence>
<accession>A0A7M2YVC5</accession>
<dbReference type="SUPFAM" id="SSF46785">
    <property type="entry name" value="Winged helix' DNA-binding domain"/>
    <property type="match status" value="1"/>
</dbReference>
<reference evidence="6 7" key="1">
    <citation type="submission" date="2018-07" db="EMBL/GenBank/DDBJ databases">
        <title>High-quality-draft genome sequence of Gaiella occulta.</title>
        <authorList>
            <person name="Severino R."/>
            <person name="Froufe H.J.C."/>
            <person name="Rainey F.A."/>
            <person name="Barroso C."/>
            <person name="Albuquerque L."/>
            <person name="Lobo-Da-Cunha A."/>
            <person name="Da Costa M.S."/>
            <person name="Egas C."/>
        </authorList>
    </citation>
    <scope>NUCLEOTIDE SEQUENCE [LARGE SCALE GENOMIC DNA]</scope>
    <source>
        <strain evidence="6 7">F2-233</strain>
    </source>
</reference>
<dbReference type="GO" id="GO:0000976">
    <property type="term" value="F:transcription cis-regulatory region binding"/>
    <property type="evidence" value="ECO:0007669"/>
    <property type="project" value="TreeGrafter"/>
</dbReference>
<comment type="caution">
    <text evidence="6">The sequence shown here is derived from an EMBL/GenBank/DDBJ whole genome shotgun (WGS) entry which is preliminary data.</text>
</comment>